<dbReference type="AlphaFoldDB" id="A0A0A9PX59"/>
<evidence type="ECO:0000313" key="1">
    <source>
        <dbReference type="EMBL" id="JAD16339.1"/>
    </source>
</evidence>
<protein>
    <submittedName>
        <fullName evidence="1">Uncharacterized protein</fullName>
    </submittedName>
</protein>
<accession>A0A0A9PX59</accession>
<reference evidence="1" key="2">
    <citation type="journal article" date="2015" name="Data Brief">
        <title>Shoot transcriptome of the giant reed, Arundo donax.</title>
        <authorList>
            <person name="Barrero R.A."/>
            <person name="Guerrero F.D."/>
            <person name="Moolhuijzen P."/>
            <person name="Goolsby J.A."/>
            <person name="Tidwell J."/>
            <person name="Bellgard S.E."/>
            <person name="Bellgard M.I."/>
        </authorList>
    </citation>
    <scope>NUCLEOTIDE SEQUENCE</scope>
    <source>
        <tissue evidence="1">Shoot tissue taken approximately 20 cm above the soil surface</tissue>
    </source>
</reference>
<sequence length="35" mass="4385">MNDIFRENGSMQFLILHWCSKEDLRWKFLKFSKVH</sequence>
<organism evidence="1">
    <name type="scientific">Arundo donax</name>
    <name type="common">Giant reed</name>
    <name type="synonym">Donax arundinaceus</name>
    <dbReference type="NCBI Taxonomy" id="35708"/>
    <lineage>
        <taxon>Eukaryota</taxon>
        <taxon>Viridiplantae</taxon>
        <taxon>Streptophyta</taxon>
        <taxon>Embryophyta</taxon>
        <taxon>Tracheophyta</taxon>
        <taxon>Spermatophyta</taxon>
        <taxon>Magnoliopsida</taxon>
        <taxon>Liliopsida</taxon>
        <taxon>Poales</taxon>
        <taxon>Poaceae</taxon>
        <taxon>PACMAD clade</taxon>
        <taxon>Arundinoideae</taxon>
        <taxon>Arundineae</taxon>
        <taxon>Arundo</taxon>
    </lineage>
</organism>
<reference evidence="1" key="1">
    <citation type="submission" date="2014-09" db="EMBL/GenBank/DDBJ databases">
        <authorList>
            <person name="Magalhaes I.L.F."/>
            <person name="Oliveira U."/>
            <person name="Santos F.R."/>
            <person name="Vidigal T.H.D.A."/>
            <person name="Brescovit A.D."/>
            <person name="Santos A.J."/>
        </authorList>
    </citation>
    <scope>NUCLEOTIDE SEQUENCE</scope>
    <source>
        <tissue evidence="1">Shoot tissue taken approximately 20 cm above the soil surface</tissue>
    </source>
</reference>
<name>A0A0A9PX59_ARUDO</name>
<dbReference type="EMBL" id="GBRH01281556">
    <property type="protein sequence ID" value="JAD16339.1"/>
    <property type="molecule type" value="Transcribed_RNA"/>
</dbReference>
<proteinExistence type="predicted"/>